<dbReference type="AlphaFoldDB" id="A0A1G4MF13"/>
<proteinExistence type="predicted"/>
<dbReference type="Proteomes" id="UP000190831">
    <property type="component" value="Chromosome F"/>
</dbReference>
<sequence>MRAQEPSCSGRRCRAGASHCDAPGRSVTRAKRGGGGFLLGHPRFSHGVSTGTEGKGGRYFCRCESGAPARAARSCRGGSRAKHKSRRAGFEKRARETGRSSVTSHGGCGPAVTIGCCTSAGRPNVERAVECGHWTVQSATPCEMELTLQARRKTALT</sequence>
<organism evidence="2 3">
    <name type="scientific">Lachancea fermentati</name>
    <name type="common">Zygosaccharomyces fermentati</name>
    <dbReference type="NCBI Taxonomy" id="4955"/>
    <lineage>
        <taxon>Eukaryota</taxon>
        <taxon>Fungi</taxon>
        <taxon>Dikarya</taxon>
        <taxon>Ascomycota</taxon>
        <taxon>Saccharomycotina</taxon>
        <taxon>Saccharomycetes</taxon>
        <taxon>Saccharomycetales</taxon>
        <taxon>Saccharomycetaceae</taxon>
        <taxon>Lachancea</taxon>
    </lineage>
</organism>
<evidence type="ECO:0000313" key="3">
    <source>
        <dbReference type="Proteomes" id="UP000190831"/>
    </source>
</evidence>
<feature type="region of interest" description="Disordered" evidence="1">
    <location>
        <begin position="74"/>
        <end position="106"/>
    </location>
</feature>
<gene>
    <name evidence="2" type="ORF">LAFE_0F08152G</name>
</gene>
<name>A0A1G4MF13_LACFM</name>
<protein>
    <submittedName>
        <fullName evidence="2">LAFE_0F08152g1_1</fullName>
    </submittedName>
</protein>
<reference evidence="3" key="1">
    <citation type="submission" date="2016-03" db="EMBL/GenBank/DDBJ databases">
        <authorList>
            <person name="Devillers H."/>
        </authorList>
    </citation>
    <scope>NUCLEOTIDE SEQUENCE [LARGE SCALE GENOMIC DNA]</scope>
</reference>
<feature type="compositionally biased region" description="Basic and acidic residues" evidence="1">
    <location>
        <begin position="88"/>
        <end position="98"/>
    </location>
</feature>
<accession>A0A1G4MF13</accession>
<keyword evidence="3" id="KW-1185">Reference proteome</keyword>
<evidence type="ECO:0000313" key="2">
    <source>
        <dbReference type="EMBL" id="SCW02516.1"/>
    </source>
</evidence>
<dbReference type="EMBL" id="LT598490">
    <property type="protein sequence ID" value="SCW02516.1"/>
    <property type="molecule type" value="Genomic_DNA"/>
</dbReference>
<evidence type="ECO:0000256" key="1">
    <source>
        <dbReference type="SAM" id="MobiDB-lite"/>
    </source>
</evidence>